<evidence type="ECO:0000313" key="2">
    <source>
        <dbReference type="Proteomes" id="UP000569951"/>
    </source>
</evidence>
<organism evidence="1 2">
    <name type="scientific">Deinobacterium chartae</name>
    <dbReference type="NCBI Taxonomy" id="521158"/>
    <lineage>
        <taxon>Bacteria</taxon>
        <taxon>Thermotogati</taxon>
        <taxon>Deinococcota</taxon>
        <taxon>Deinococci</taxon>
        <taxon>Deinococcales</taxon>
        <taxon>Deinococcaceae</taxon>
        <taxon>Deinobacterium</taxon>
    </lineage>
</organism>
<gene>
    <name evidence="1" type="ORF">HNR42_002124</name>
</gene>
<reference evidence="1 2" key="1">
    <citation type="submission" date="2020-08" db="EMBL/GenBank/DDBJ databases">
        <title>Genomic Encyclopedia of Type Strains, Phase IV (KMG-IV): sequencing the most valuable type-strain genomes for metagenomic binning, comparative biology and taxonomic classification.</title>
        <authorList>
            <person name="Goeker M."/>
        </authorList>
    </citation>
    <scope>NUCLEOTIDE SEQUENCE [LARGE SCALE GENOMIC DNA]</scope>
    <source>
        <strain evidence="1 2">DSM 21458</strain>
    </source>
</reference>
<keyword evidence="2" id="KW-1185">Reference proteome</keyword>
<evidence type="ECO:0000313" key="1">
    <source>
        <dbReference type="EMBL" id="MBB6098689.1"/>
    </source>
</evidence>
<dbReference type="RefSeq" id="WP_183987362.1">
    <property type="nucleotide sequence ID" value="NZ_JACHHG010000007.1"/>
</dbReference>
<dbReference type="Proteomes" id="UP000569951">
    <property type="component" value="Unassembled WGS sequence"/>
</dbReference>
<comment type="caution">
    <text evidence="1">The sequence shown here is derived from an EMBL/GenBank/DDBJ whole genome shotgun (WGS) entry which is preliminary data.</text>
</comment>
<sequence>MTMTLIASGPRVSQALQAALQAARELRDAKAELRRGNVIRGVQRHENAKHAMYQAARALSAGEISAALEAFWSTSRDFLAAYDRYRRSGTDSRAALALAQAERSLIGELDRLEGGPLLA</sequence>
<accession>A0A841I2T9</accession>
<name>A0A841I2T9_9DEIO</name>
<proteinExistence type="predicted"/>
<dbReference type="AlphaFoldDB" id="A0A841I2T9"/>
<dbReference type="EMBL" id="JACHHG010000007">
    <property type="protein sequence ID" value="MBB6098689.1"/>
    <property type="molecule type" value="Genomic_DNA"/>
</dbReference>
<protein>
    <submittedName>
        <fullName evidence="1">Uncharacterized protein</fullName>
    </submittedName>
</protein>